<feature type="repeat" description="PPR" evidence="2">
    <location>
        <begin position="279"/>
        <end position="313"/>
    </location>
</feature>
<protein>
    <recommendedName>
        <fullName evidence="5">Pentatricopeptide repeat-containing protein</fullName>
    </recommendedName>
</protein>
<dbReference type="Gene3D" id="1.25.40.10">
    <property type="entry name" value="Tetratricopeptide repeat domain"/>
    <property type="match status" value="3"/>
</dbReference>
<dbReference type="EMBL" id="SDMP01000021">
    <property type="protein sequence ID" value="RYQ80388.1"/>
    <property type="molecule type" value="Genomic_DNA"/>
</dbReference>
<dbReference type="InterPro" id="IPR011990">
    <property type="entry name" value="TPR-like_helical_dom_sf"/>
</dbReference>
<dbReference type="PROSITE" id="PS51375">
    <property type="entry name" value="PPR"/>
    <property type="match status" value="4"/>
</dbReference>
<feature type="repeat" description="PPR" evidence="2">
    <location>
        <begin position="314"/>
        <end position="348"/>
    </location>
</feature>
<evidence type="ECO:0000313" key="4">
    <source>
        <dbReference type="Proteomes" id="UP000289738"/>
    </source>
</evidence>
<evidence type="ECO:0000313" key="3">
    <source>
        <dbReference type="EMBL" id="RYQ80388.1"/>
    </source>
</evidence>
<dbReference type="PANTHER" id="PTHR47913">
    <property type="entry name" value="OS01G0167750 PROTEIN"/>
    <property type="match status" value="1"/>
</dbReference>
<dbReference type="Proteomes" id="UP000289738">
    <property type="component" value="Unassembled WGS sequence"/>
</dbReference>
<dbReference type="PANTHER" id="PTHR47913:SF1">
    <property type="entry name" value="OS01G0167750 PROTEIN"/>
    <property type="match status" value="1"/>
</dbReference>
<gene>
    <name evidence="3" type="ORF">Ahy_Scaffold1g106835</name>
</gene>
<dbReference type="InterPro" id="IPR002885">
    <property type="entry name" value="PPR_rpt"/>
</dbReference>
<proteinExistence type="predicted"/>
<dbReference type="Pfam" id="PF13041">
    <property type="entry name" value="PPR_2"/>
    <property type="match status" value="1"/>
</dbReference>
<comment type="caution">
    <text evidence="3">The sequence shown here is derived from an EMBL/GenBank/DDBJ whole genome shotgun (WGS) entry which is preliminary data.</text>
</comment>
<dbReference type="Pfam" id="PF01535">
    <property type="entry name" value="PPR"/>
    <property type="match status" value="2"/>
</dbReference>
<dbReference type="InterPro" id="IPR044175">
    <property type="entry name" value="At5g66631-like"/>
</dbReference>
<evidence type="ECO:0000256" key="2">
    <source>
        <dbReference type="PROSITE-ProRule" id="PRU00708"/>
    </source>
</evidence>
<evidence type="ECO:0008006" key="5">
    <source>
        <dbReference type="Google" id="ProtNLM"/>
    </source>
</evidence>
<keyword evidence="1" id="KW-0677">Repeat</keyword>
<accession>A0A444WSH7</accession>
<dbReference type="AlphaFoldDB" id="A0A444WSH7"/>
<keyword evidence="4" id="KW-1185">Reference proteome</keyword>
<feature type="repeat" description="PPR" evidence="2">
    <location>
        <begin position="244"/>
        <end position="278"/>
    </location>
</feature>
<reference evidence="3 4" key="1">
    <citation type="submission" date="2019-01" db="EMBL/GenBank/DDBJ databases">
        <title>Sequencing of cultivated peanut Arachis hypogaea provides insights into genome evolution and oil improvement.</title>
        <authorList>
            <person name="Chen X."/>
        </authorList>
    </citation>
    <scope>NUCLEOTIDE SEQUENCE [LARGE SCALE GENOMIC DNA]</scope>
    <source>
        <strain evidence="4">cv. Fuhuasheng</strain>
        <tissue evidence="3">Leaves</tissue>
    </source>
</reference>
<dbReference type="NCBIfam" id="TIGR00756">
    <property type="entry name" value="PPR"/>
    <property type="match status" value="3"/>
</dbReference>
<evidence type="ECO:0000256" key="1">
    <source>
        <dbReference type="ARBA" id="ARBA00022737"/>
    </source>
</evidence>
<organism evidence="3 4">
    <name type="scientific">Arachis hypogaea</name>
    <name type="common">Peanut</name>
    <dbReference type="NCBI Taxonomy" id="3818"/>
    <lineage>
        <taxon>Eukaryota</taxon>
        <taxon>Viridiplantae</taxon>
        <taxon>Streptophyta</taxon>
        <taxon>Embryophyta</taxon>
        <taxon>Tracheophyta</taxon>
        <taxon>Spermatophyta</taxon>
        <taxon>Magnoliopsida</taxon>
        <taxon>eudicotyledons</taxon>
        <taxon>Gunneridae</taxon>
        <taxon>Pentapetalae</taxon>
        <taxon>rosids</taxon>
        <taxon>fabids</taxon>
        <taxon>Fabales</taxon>
        <taxon>Fabaceae</taxon>
        <taxon>Papilionoideae</taxon>
        <taxon>50 kb inversion clade</taxon>
        <taxon>dalbergioids sensu lato</taxon>
        <taxon>Dalbergieae</taxon>
        <taxon>Pterocarpus clade</taxon>
        <taxon>Arachis</taxon>
    </lineage>
</organism>
<feature type="repeat" description="PPR" evidence="2">
    <location>
        <begin position="209"/>
        <end position="243"/>
    </location>
</feature>
<name>A0A444WSH7_ARAHY</name>
<sequence length="415" mass="47349">MRFRILFFCKVNLANRLTLQLQQVRSYARNPFPNRVSHYLYRAKLIDSIRLSLRSNNPNSLSTLLNDRLLDSFVITQALRSAPSADSAFSFLNALQESPRFSHTQRTLHALATVLAKSGRTSELNSLIDAIRAKQFGNVKISFMNLMNWHAAAGDLDSVLAVWDEYRLANNRVCTESYNIVMALSAQMGKDYEVVRSFYRMIDEGLLPNCRSYSIVIEHLVKSGKVLEALEVFKMLPSMRIKRTLKQYTVLIDCFIACKRFDEVKTLLDEMQIDGILPNMQTFSGLMHYFSNLGDIKTVQRLFAMVRQCGVEPDAYLYKVLIQGYCKSKRAALAWRLFEDMRNSGLMPDSATKELLVKSLWKEGRRREAAAIEESCEEVNVVLPHALRGHEWTVSSADLSKVYNLYSDCFPSNGG</sequence>